<accession>A0A8S5N110</accession>
<name>A0A8S5N110_9CAUD</name>
<dbReference type="EMBL" id="BK015028">
    <property type="protein sequence ID" value="DAD87819.1"/>
    <property type="molecule type" value="Genomic_DNA"/>
</dbReference>
<protein>
    <submittedName>
        <fullName evidence="1">Uncharacterized protein</fullName>
    </submittedName>
</protein>
<proteinExistence type="predicted"/>
<sequence length="113" mass="12990">MGIGLLRTLIIMTRPIVLRRGLRACAVPRILLKPPTTNNVKRVLRHWGMRECYTPGGCNIVYCGYTAFRLINDYCMEMWNPFETQSGVINYYESLEQRNLALYELGLESMGAL</sequence>
<reference evidence="1" key="1">
    <citation type="journal article" date="2021" name="Proc. Natl. Acad. Sci. U.S.A.">
        <title>A Catalog of Tens of Thousands of Viruses from Human Metagenomes Reveals Hidden Associations with Chronic Diseases.</title>
        <authorList>
            <person name="Tisza M.J."/>
            <person name="Buck C.B."/>
        </authorList>
    </citation>
    <scope>NUCLEOTIDE SEQUENCE</scope>
    <source>
        <strain evidence="1">CtJYR5</strain>
    </source>
</reference>
<organism evidence="1">
    <name type="scientific">Podoviridae sp. ctJYR5</name>
    <dbReference type="NCBI Taxonomy" id="2826551"/>
    <lineage>
        <taxon>Viruses</taxon>
        <taxon>Duplodnaviria</taxon>
        <taxon>Heunggongvirae</taxon>
        <taxon>Uroviricota</taxon>
        <taxon>Caudoviricetes</taxon>
    </lineage>
</organism>
<evidence type="ECO:0000313" key="1">
    <source>
        <dbReference type="EMBL" id="DAD87819.1"/>
    </source>
</evidence>